<protein>
    <recommendedName>
        <fullName evidence="3">DUF3144 domain-containing protein</fullName>
    </recommendedName>
</protein>
<evidence type="ECO:0008006" key="3">
    <source>
        <dbReference type="Google" id="ProtNLM"/>
    </source>
</evidence>
<proteinExistence type="predicted"/>
<gene>
    <name evidence="1" type="ORF">ADIMK_3043</name>
</gene>
<dbReference type="STRING" id="1232683.ADIMK_3043"/>
<comment type="caution">
    <text evidence="1">The sequence shown here is derived from an EMBL/GenBank/DDBJ whole genome shotgun (WGS) entry which is preliminary data.</text>
</comment>
<dbReference type="Proteomes" id="UP000028252">
    <property type="component" value="Unassembled WGS sequence"/>
</dbReference>
<dbReference type="InterPro" id="IPR021490">
    <property type="entry name" value="DUF3144"/>
</dbReference>
<accession>A0A081FVL6</accession>
<dbReference type="AlphaFoldDB" id="A0A081FVL6"/>
<dbReference type="EMBL" id="JMQN01000047">
    <property type="protein sequence ID" value="KEA62571.1"/>
    <property type="molecule type" value="Genomic_DNA"/>
</dbReference>
<name>A0A081FVL6_9GAMM</name>
<evidence type="ECO:0000313" key="1">
    <source>
        <dbReference type="EMBL" id="KEA62571.1"/>
    </source>
</evidence>
<organism evidence="1 2">
    <name type="scientific">Marinobacterium lacunae</name>
    <dbReference type="NCBI Taxonomy" id="1232683"/>
    <lineage>
        <taxon>Bacteria</taxon>
        <taxon>Pseudomonadati</taxon>
        <taxon>Pseudomonadota</taxon>
        <taxon>Gammaproteobacteria</taxon>
        <taxon>Oceanospirillales</taxon>
        <taxon>Oceanospirillaceae</taxon>
        <taxon>Marinobacterium</taxon>
    </lineage>
</organism>
<dbReference type="Pfam" id="PF11342">
    <property type="entry name" value="DUF3144"/>
    <property type="match status" value="1"/>
</dbReference>
<dbReference type="PATRIC" id="fig|1232683.4.peg.2993"/>
<dbReference type="OrthoDB" id="5344355at2"/>
<evidence type="ECO:0000313" key="2">
    <source>
        <dbReference type="Proteomes" id="UP000028252"/>
    </source>
</evidence>
<sequence length="109" mass="12141">MSTDENLFDEAFVEATNRLIEIANEMGAKYGDHKMGVAFIYAAARYNAYIAAGSVTDADELAGKRDKAVEYFTDRFRQLYDGNLQDYIANFDEYMGAAAEEEATAETAH</sequence>
<keyword evidence="2" id="KW-1185">Reference proteome</keyword>
<reference evidence="1 2" key="1">
    <citation type="submission" date="2014-04" db="EMBL/GenBank/DDBJ databases">
        <title>Marinobacterium kochiensis sp. nov., isolated from sediment sample collected from Kochi backwaters in Kerala, India.</title>
        <authorList>
            <person name="Singh A."/>
            <person name="Pinnaka A.K."/>
        </authorList>
    </citation>
    <scope>NUCLEOTIDE SEQUENCE [LARGE SCALE GENOMIC DNA]</scope>
    <source>
        <strain evidence="1 2">AK27</strain>
    </source>
</reference>
<dbReference type="RefSeq" id="WP_036190045.1">
    <property type="nucleotide sequence ID" value="NZ_JMQN01000047.1"/>
</dbReference>
<dbReference type="Gene3D" id="1.10.287.3020">
    <property type="match status" value="1"/>
</dbReference>